<evidence type="ECO:0000256" key="1">
    <source>
        <dbReference type="ARBA" id="ARBA00004236"/>
    </source>
</evidence>
<keyword evidence="6 11" id="KW-0732">Signal</keyword>
<evidence type="ECO:0000256" key="9">
    <source>
        <dbReference type="ARBA" id="ARBA00033741"/>
    </source>
</evidence>
<evidence type="ECO:0000313" key="12">
    <source>
        <dbReference type="EMBL" id="PWA33817.1"/>
    </source>
</evidence>
<feature type="compositionally biased region" description="Polar residues" evidence="10">
    <location>
        <begin position="257"/>
        <end position="277"/>
    </location>
</feature>
<dbReference type="InterPro" id="IPR029364">
    <property type="entry name" value="ALKL1/2"/>
</dbReference>
<keyword evidence="7" id="KW-0472">Membrane</keyword>
<dbReference type="EMBL" id="NHOQ01000017">
    <property type="protein sequence ID" value="PWA33817.1"/>
    <property type="molecule type" value="Genomic_DNA"/>
</dbReference>
<evidence type="ECO:0000313" key="13">
    <source>
        <dbReference type="Proteomes" id="UP000250572"/>
    </source>
</evidence>
<evidence type="ECO:0000256" key="5">
    <source>
        <dbReference type="ARBA" id="ARBA00022525"/>
    </source>
</evidence>
<evidence type="ECO:0000256" key="11">
    <source>
        <dbReference type="SAM" id="SignalP"/>
    </source>
</evidence>
<keyword evidence="4" id="KW-0202">Cytokine</keyword>
<evidence type="ECO:0000256" key="3">
    <source>
        <dbReference type="ARBA" id="ARBA00022475"/>
    </source>
</evidence>
<proteinExistence type="inferred from homology"/>
<dbReference type="PANTHER" id="PTHR28676:SF2">
    <property type="entry name" value="ALK AND LTK LIGAND 2"/>
    <property type="match status" value="1"/>
</dbReference>
<feature type="compositionally biased region" description="Basic and acidic residues" evidence="10">
    <location>
        <begin position="194"/>
        <end position="204"/>
    </location>
</feature>
<keyword evidence="8" id="KW-1015">Disulfide bond</keyword>
<gene>
    <name evidence="12" type="ORF">CCH79_00017275</name>
</gene>
<sequence length="277" mass="30614">MLLPRTSVRSALLILLLLFILLQTPGRCHAAARHRGSGPRAEARGGLHSLAQLAGRYRSGPCLKSDLEVKTKSSVCFSEGHLSDPKHKEKFITHMTGVAAASCSLCLLWFKVSVAARVQSSEFRGFRSSLSDGSLSVPSGPLYFKPQCRKQFHRLYNHTRDCTVPACLMAAGGRAAPRHTRRPGGPARRATIQPDHKTTEEEHLLHNGDFPVDRKWSPYAMLVPSDDQQLMFCSQEKLDVKVQTVHIQQQRTDEPVQMNSFSSPVSLGPTDSLNLPP</sequence>
<feature type="signal peptide" evidence="11">
    <location>
        <begin position="1"/>
        <end position="30"/>
    </location>
</feature>
<keyword evidence="13" id="KW-1185">Reference proteome</keyword>
<dbReference type="GO" id="GO:0005886">
    <property type="term" value="C:plasma membrane"/>
    <property type="evidence" value="ECO:0007669"/>
    <property type="project" value="UniProtKB-SubCell"/>
</dbReference>
<comment type="similarity">
    <text evidence="9">Belongs to the ALKAL family.</text>
</comment>
<name>A0A315WDL3_GAMAF</name>
<dbReference type="AlphaFoldDB" id="A0A315WDL3"/>
<evidence type="ECO:0000256" key="8">
    <source>
        <dbReference type="ARBA" id="ARBA00023157"/>
    </source>
</evidence>
<comment type="caution">
    <text evidence="12">The sequence shown here is derived from an EMBL/GenBank/DDBJ whole genome shotgun (WGS) entry which is preliminary data.</text>
</comment>
<keyword evidence="3" id="KW-1003">Cell membrane</keyword>
<dbReference type="GO" id="GO:0030971">
    <property type="term" value="F:receptor tyrosine kinase binding"/>
    <property type="evidence" value="ECO:0007669"/>
    <property type="project" value="InterPro"/>
</dbReference>
<dbReference type="GO" id="GO:0070374">
    <property type="term" value="P:positive regulation of ERK1 and ERK2 cascade"/>
    <property type="evidence" value="ECO:0007669"/>
    <property type="project" value="TreeGrafter"/>
</dbReference>
<dbReference type="GO" id="GO:0070378">
    <property type="term" value="P:positive regulation of ERK5 cascade"/>
    <property type="evidence" value="ECO:0007669"/>
    <property type="project" value="TreeGrafter"/>
</dbReference>
<dbReference type="STRING" id="33528.ENSGAFP00000000116"/>
<comment type="subcellular location">
    <subcellularLocation>
        <location evidence="1">Cell membrane</location>
    </subcellularLocation>
    <subcellularLocation>
        <location evidence="2">Secreted</location>
    </subcellularLocation>
</comment>
<dbReference type="GO" id="GO:0005615">
    <property type="term" value="C:extracellular space"/>
    <property type="evidence" value="ECO:0007669"/>
    <property type="project" value="UniProtKB-KW"/>
</dbReference>
<feature type="region of interest" description="Disordered" evidence="10">
    <location>
        <begin position="249"/>
        <end position="277"/>
    </location>
</feature>
<dbReference type="GO" id="GO:0030298">
    <property type="term" value="F:receptor signaling protein tyrosine kinase activator activity"/>
    <property type="evidence" value="ECO:0007669"/>
    <property type="project" value="InterPro"/>
</dbReference>
<protein>
    <submittedName>
        <fullName evidence="12">Uncharacterized protein</fullName>
    </submittedName>
</protein>
<evidence type="ECO:0000256" key="10">
    <source>
        <dbReference type="SAM" id="MobiDB-lite"/>
    </source>
</evidence>
<dbReference type="GO" id="GO:0005125">
    <property type="term" value="F:cytokine activity"/>
    <property type="evidence" value="ECO:0007669"/>
    <property type="project" value="UniProtKB-KW"/>
</dbReference>
<evidence type="ECO:0000256" key="4">
    <source>
        <dbReference type="ARBA" id="ARBA00022514"/>
    </source>
</evidence>
<organism evidence="12 13">
    <name type="scientific">Gambusia affinis</name>
    <name type="common">Western mosquitofish</name>
    <name type="synonym">Heterandria affinis</name>
    <dbReference type="NCBI Taxonomy" id="33528"/>
    <lineage>
        <taxon>Eukaryota</taxon>
        <taxon>Metazoa</taxon>
        <taxon>Chordata</taxon>
        <taxon>Craniata</taxon>
        <taxon>Vertebrata</taxon>
        <taxon>Euteleostomi</taxon>
        <taxon>Actinopterygii</taxon>
        <taxon>Neopterygii</taxon>
        <taxon>Teleostei</taxon>
        <taxon>Neoteleostei</taxon>
        <taxon>Acanthomorphata</taxon>
        <taxon>Ovalentaria</taxon>
        <taxon>Atherinomorphae</taxon>
        <taxon>Cyprinodontiformes</taxon>
        <taxon>Poeciliidae</taxon>
        <taxon>Poeciliinae</taxon>
        <taxon>Gambusia</taxon>
    </lineage>
</organism>
<evidence type="ECO:0000256" key="2">
    <source>
        <dbReference type="ARBA" id="ARBA00004613"/>
    </source>
</evidence>
<feature type="region of interest" description="Disordered" evidence="10">
    <location>
        <begin position="175"/>
        <end position="204"/>
    </location>
</feature>
<accession>A0A315WDL3</accession>
<evidence type="ECO:0000256" key="6">
    <source>
        <dbReference type="ARBA" id="ARBA00022729"/>
    </source>
</evidence>
<dbReference type="Proteomes" id="UP000250572">
    <property type="component" value="Unassembled WGS sequence"/>
</dbReference>
<dbReference type="Pfam" id="PF15129">
    <property type="entry name" value="ALKL1_2"/>
    <property type="match status" value="1"/>
</dbReference>
<keyword evidence="5" id="KW-0964">Secreted</keyword>
<evidence type="ECO:0000256" key="7">
    <source>
        <dbReference type="ARBA" id="ARBA00023136"/>
    </source>
</evidence>
<reference evidence="12 13" key="1">
    <citation type="journal article" date="2018" name="G3 (Bethesda)">
        <title>A High-Quality Reference Genome for the Invasive Mosquitofish Gambusia affinis Using a Chicago Library.</title>
        <authorList>
            <person name="Hoffberg S.L."/>
            <person name="Troendle N.J."/>
            <person name="Glenn T.C."/>
            <person name="Mahmud O."/>
            <person name="Louha S."/>
            <person name="Chalopin D."/>
            <person name="Bennetzen J.L."/>
            <person name="Mauricio R."/>
        </authorList>
    </citation>
    <scope>NUCLEOTIDE SEQUENCE [LARGE SCALE GENOMIC DNA]</scope>
    <source>
        <strain evidence="12">NE01/NJP1002.9</strain>
        <tissue evidence="12">Muscle</tissue>
    </source>
</reference>
<dbReference type="PANTHER" id="PTHR28676">
    <property type="entry name" value="ALK AND LTK LIGAND 2-RELATED"/>
    <property type="match status" value="1"/>
</dbReference>
<feature type="chain" id="PRO_5016344105" evidence="11">
    <location>
        <begin position="31"/>
        <end position="277"/>
    </location>
</feature>